<protein>
    <recommendedName>
        <fullName evidence="3">RNHCP domain-containing protein</fullName>
    </recommendedName>
</protein>
<dbReference type="EMBL" id="CP102514">
    <property type="protein sequence ID" value="UUY45736.1"/>
    <property type="molecule type" value="Genomic_DNA"/>
</dbReference>
<name>A0ABY5PP81_9ACTN</name>
<sequence>MLPLDPQADPGRRAWVPCPRCRDSNHCEPCTQRRTCPTHWRYLLANTGSLLHLQCSSCNHVWAHETHFGATRAHWNPR</sequence>
<dbReference type="GeneID" id="95571820"/>
<proteinExistence type="predicted"/>
<reference evidence="1" key="1">
    <citation type="submission" date="2022-08" db="EMBL/GenBank/DDBJ databases">
        <authorList>
            <person name="Tian L."/>
        </authorList>
    </citation>
    <scope>NUCLEOTIDE SEQUENCE</scope>
    <source>
        <strain evidence="1">CM253</strain>
    </source>
</reference>
<evidence type="ECO:0000313" key="2">
    <source>
        <dbReference type="Proteomes" id="UP001057738"/>
    </source>
</evidence>
<organism evidence="1 2">
    <name type="scientific">Streptomyces yangpuensis</name>
    <dbReference type="NCBI Taxonomy" id="1648182"/>
    <lineage>
        <taxon>Bacteria</taxon>
        <taxon>Bacillati</taxon>
        <taxon>Actinomycetota</taxon>
        <taxon>Actinomycetes</taxon>
        <taxon>Kitasatosporales</taxon>
        <taxon>Streptomycetaceae</taxon>
        <taxon>Streptomyces</taxon>
    </lineage>
</organism>
<keyword evidence="2" id="KW-1185">Reference proteome</keyword>
<dbReference type="RefSeq" id="WP_257854269.1">
    <property type="nucleotide sequence ID" value="NZ_CP102514.1"/>
</dbReference>
<accession>A0ABY5PP81</accession>
<gene>
    <name evidence="1" type="ORF">NRK68_00010</name>
</gene>
<evidence type="ECO:0000313" key="1">
    <source>
        <dbReference type="EMBL" id="UUY45736.1"/>
    </source>
</evidence>
<evidence type="ECO:0008006" key="3">
    <source>
        <dbReference type="Google" id="ProtNLM"/>
    </source>
</evidence>
<dbReference type="Proteomes" id="UP001057738">
    <property type="component" value="Chromosome"/>
</dbReference>